<organism evidence="2 3">
    <name type="scientific">Anabaena sphaerica FACHB-251</name>
    <dbReference type="NCBI Taxonomy" id="2692883"/>
    <lineage>
        <taxon>Bacteria</taxon>
        <taxon>Bacillati</taxon>
        <taxon>Cyanobacteriota</taxon>
        <taxon>Cyanophyceae</taxon>
        <taxon>Nostocales</taxon>
        <taxon>Nostocaceae</taxon>
        <taxon>Anabaena</taxon>
    </lineage>
</organism>
<keyword evidence="1" id="KW-1133">Transmembrane helix</keyword>
<dbReference type="AlphaFoldDB" id="A0A926ZZZ3"/>
<keyword evidence="1" id="KW-0812">Transmembrane</keyword>
<evidence type="ECO:0000313" key="3">
    <source>
        <dbReference type="Proteomes" id="UP000662185"/>
    </source>
</evidence>
<dbReference type="RefSeq" id="WP_190560546.1">
    <property type="nucleotide sequence ID" value="NZ_JACJQU010000006.1"/>
</dbReference>
<keyword evidence="1" id="KW-0472">Membrane</keyword>
<comment type="caution">
    <text evidence="2">The sequence shown here is derived from an EMBL/GenBank/DDBJ whole genome shotgun (WGS) entry which is preliminary data.</text>
</comment>
<sequence>MLEDYFVKLVVLFCWLIFPILWYCYRIDFFLNISIWWKKKDEKDVVLPACIFFILPFAILITYQNFYELITNFHKDDVTSKVLETSFKLIPIAAIGAYFVDKIKKNEEIQLSRDILSHELFQNYLATRNTIFLLKMSKSPGGNVSGNPIKDFQTLWSNRAYDNSRNSIIRMKGNIYGSLSELYQSASLIINKYTGDDSCISYSSAFENQEFVFRLDLLINDIYNNLILLDNKSEIGLLTRREVEQMKVEK</sequence>
<feature type="transmembrane region" description="Helical" evidence="1">
    <location>
        <begin position="86"/>
        <end position="103"/>
    </location>
</feature>
<dbReference type="EMBL" id="JACJQU010000006">
    <property type="protein sequence ID" value="MBD2294292.1"/>
    <property type="molecule type" value="Genomic_DNA"/>
</dbReference>
<name>A0A926ZZZ3_9NOST</name>
<evidence type="ECO:0000256" key="1">
    <source>
        <dbReference type="SAM" id="Phobius"/>
    </source>
</evidence>
<reference evidence="3" key="1">
    <citation type="journal article" date="2020" name="ISME J.">
        <title>Comparative genomics reveals insights into cyanobacterial evolution and habitat adaptation.</title>
        <authorList>
            <person name="Chen M.Y."/>
            <person name="Teng W.K."/>
            <person name="Zhao L."/>
            <person name="Hu C.X."/>
            <person name="Zhou Y.K."/>
            <person name="Han B.P."/>
            <person name="Song L.R."/>
            <person name="Shu W.S."/>
        </authorList>
    </citation>
    <scope>NUCLEOTIDE SEQUENCE [LARGE SCALE GENOMIC DNA]</scope>
    <source>
        <strain evidence="3">FACHB-251</strain>
    </source>
</reference>
<protein>
    <submittedName>
        <fullName evidence="2">Uncharacterized protein</fullName>
    </submittedName>
</protein>
<feature type="transmembrane region" description="Helical" evidence="1">
    <location>
        <begin position="6"/>
        <end position="25"/>
    </location>
</feature>
<keyword evidence="3" id="KW-1185">Reference proteome</keyword>
<accession>A0A926ZZZ3</accession>
<proteinExistence type="predicted"/>
<evidence type="ECO:0000313" key="2">
    <source>
        <dbReference type="EMBL" id="MBD2294292.1"/>
    </source>
</evidence>
<feature type="transmembrane region" description="Helical" evidence="1">
    <location>
        <begin position="45"/>
        <end position="66"/>
    </location>
</feature>
<dbReference type="Proteomes" id="UP000662185">
    <property type="component" value="Unassembled WGS sequence"/>
</dbReference>
<gene>
    <name evidence="2" type="ORF">H6G06_12530</name>
</gene>